<protein>
    <recommendedName>
        <fullName evidence="4">Cholecystokinin</fullName>
    </recommendedName>
</protein>
<accession>A0A5B7IYR4</accession>
<comment type="caution">
    <text evidence="2">The sequence shown here is derived from an EMBL/GenBank/DDBJ whole genome shotgun (WGS) entry which is preliminary data.</text>
</comment>
<sequence length="79" mass="8675">MGRNTCVLLVVVSVTVVLSSALHQANEDDTEAEHFLRQIREARRSDVTFTRNGVNDNSGAGSAWRRASFFSGSGYSGRR</sequence>
<evidence type="ECO:0000256" key="1">
    <source>
        <dbReference type="SAM" id="SignalP"/>
    </source>
</evidence>
<evidence type="ECO:0008006" key="4">
    <source>
        <dbReference type="Google" id="ProtNLM"/>
    </source>
</evidence>
<gene>
    <name evidence="2" type="ORF">E2C01_081411</name>
</gene>
<name>A0A5B7IYR4_PORTR</name>
<evidence type="ECO:0000313" key="3">
    <source>
        <dbReference type="Proteomes" id="UP000324222"/>
    </source>
</evidence>
<dbReference type="EMBL" id="VSRR010071899">
    <property type="protein sequence ID" value="MPC86577.1"/>
    <property type="molecule type" value="Genomic_DNA"/>
</dbReference>
<feature type="signal peptide" evidence="1">
    <location>
        <begin position="1"/>
        <end position="21"/>
    </location>
</feature>
<keyword evidence="3" id="KW-1185">Reference proteome</keyword>
<keyword evidence="1" id="KW-0732">Signal</keyword>
<dbReference type="Proteomes" id="UP000324222">
    <property type="component" value="Unassembled WGS sequence"/>
</dbReference>
<proteinExistence type="predicted"/>
<feature type="chain" id="PRO_5022954984" description="Cholecystokinin" evidence="1">
    <location>
        <begin position="22"/>
        <end position="79"/>
    </location>
</feature>
<organism evidence="2 3">
    <name type="scientific">Portunus trituberculatus</name>
    <name type="common">Swimming crab</name>
    <name type="synonym">Neptunus trituberculatus</name>
    <dbReference type="NCBI Taxonomy" id="210409"/>
    <lineage>
        <taxon>Eukaryota</taxon>
        <taxon>Metazoa</taxon>
        <taxon>Ecdysozoa</taxon>
        <taxon>Arthropoda</taxon>
        <taxon>Crustacea</taxon>
        <taxon>Multicrustacea</taxon>
        <taxon>Malacostraca</taxon>
        <taxon>Eumalacostraca</taxon>
        <taxon>Eucarida</taxon>
        <taxon>Decapoda</taxon>
        <taxon>Pleocyemata</taxon>
        <taxon>Brachyura</taxon>
        <taxon>Eubrachyura</taxon>
        <taxon>Portunoidea</taxon>
        <taxon>Portunidae</taxon>
        <taxon>Portuninae</taxon>
        <taxon>Portunus</taxon>
    </lineage>
</organism>
<reference evidence="2 3" key="1">
    <citation type="submission" date="2019-05" db="EMBL/GenBank/DDBJ databases">
        <title>Another draft genome of Portunus trituberculatus and its Hox gene families provides insights of decapod evolution.</title>
        <authorList>
            <person name="Jeong J.-H."/>
            <person name="Song I."/>
            <person name="Kim S."/>
            <person name="Choi T."/>
            <person name="Kim D."/>
            <person name="Ryu S."/>
            <person name="Kim W."/>
        </authorList>
    </citation>
    <scope>NUCLEOTIDE SEQUENCE [LARGE SCALE GENOMIC DNA]</scope>
    <source>
        <tissue evidence="2">Muscle</tissue>
    </source>
</reference>
<evidence type="ECO:0000313" key="2">
    <source>
        <dbReference type="EMBL" id="MPC86577.1"/>
    </source>
</evidence>
<dbReference type="AlphaFoldDB" id="A0A5B7IYR4"/>